<protein>
    <submittedName>
        <fullName evidence="1">Uncharacterized protein</fullName>
    </submittedName>
</protein>
<evidence type="ECO:0000313" key="2">
    <source>
        <dbReference type="Proteomes" id="UP000799757"/>
    </source>
</evidence>
<organism evidence="1 2">
    <name type="scientific">Melanomma pulvis-pyrius CBS 109.77</name>
    <dbReference type="NCBI Taxonomy" id="1314802"/>
    <lineage>
        <taxon>Eukaryota</taxon>
        <taxon>Fungi</taxon>
        <taxon>Dikarya</taxon>
        <taxon>Ascomycota</taxon>
        <taxon>Pezizomycotina</taxon>
        <taxon>Dothideomycetes</taxon>
        <taxon>Pleosporomycetidae</taxon>
        <taxon>Pleosporales</taxon>
        <taxon>Melanommataceae</taxon>
        <taxon>Melanomma</taxon>
    </lineage>
</organism>
<proteinExistence type="predicted"/>
<gene>
    <name evidence="1" type="ORF">K505DRAFT_335802</name>
</gene>
<evidence type="ECO:0000313" key="1">
    <source>
        <dbReference type="EMBL" id="KAF2795722.1"/>
    </source>
</evidence>
<name>A0A6A6XH34_9PLEO</name>
<accession>A0A6A6XH34</accession>
<sequence length="181" mass="20129">MSKDSGDDRTAVLKYIKAPAAANSAVRKVCEDKTHSLTERLKLLFESAAASPQYSPQHSSPQNPRPFQQLSSKTATHLLDTHTISLHQITLSLNSATDFVAVRRHYGSRSQPVTASYSPSLLRLSSHPTTETTAISAQNILALYQDLVMAWYSILLTDITRYADTQAQQQPQRFYSSSFIK</sequence>
<keyword evidence="2" id="KW-1185">Reference proteome</keyword>
<reference evidence="1" key="1">
    <citation type="journal article" date="2020" name="Stud. Mycol.">
        <title>101 Dothideomycetes genomes: a test case for predicting lifestyles and emergence of pathogens.</title>
        <authorList>
            <person name="Haridas S."/>
            <person name="Albert R."/>
            <person name="Binder M."/>
            <person name="Bloem J."/>
            <person name="Labutti K."/>
            <person name="Salamov A."/>
            <person name="Andreopoulos B."/>
            <person name="Baker S."/>
            <person name="Barry K."/>
            <person name="Bills G."/>
            <person name="Bluhm B."/>
            <person name="Cannon C."/>
            <person name="Castanera R."/>
            <person name="Culley D."/>
            <person name="Daum C."/>
            <person name="Ezra D."/>
            <person name="Gonzalez J."/>
            <person name="Henrissat B."/>
            <person name="Kuo A."/>
            <person name="Liang C."/>
            <person name="Lipzen A."/>
            <person name="Lutzoni F."/>
            <person name="Magnuson J."/>
            <person name="Mondo S."/>
            <person name="Nolan M."/>
            <person name="Ohm R."/>
            <person name="Pangilinan J."/>
            <person name="Park H.-J."/>
            <person name="Ramirez L."/>
            <person name="Alfaro M."/>
            <person name="Sun H."/>
            <person name="Tritt A."/>
            <person name="Yoshinaga Y."/>
            <person name="Zwiers L.-H."/>
            <person name="Turgeon B."/>
            <person name="Goodwin S."/>
            <person name="Spatafora J."/>
            <person name="Crous P."/>
            <person name="Grigoriev I."/>
        </authorList>
    </citation>
    <scope>NUCLEOTIDE SEQUENCE</scope>
    <source>
        <strain evidence="1">CBS 109.77</strain>
    </source>
</reference>
<dbReference type="AlphaFoldDB" id="A0A6A6XH34"/>
<dbReference type="EMBL" id="MU001850">
    <property type="protein sequence ID" value="KAF2795722.1"/>
    <property type="molecule type" value="Genomic_DNA"/>
</dbReference>
<dbReference type="Proteomes" id="UP000799757">
    <property type="component" value="Unassembled WGS sequence"/>
</dbReference>